<proteinExistence type="predicted"/>
<dbReference type="Proteomes" id="UP001153076">
    <property type="component" value="Unassembled WGS sequence"/>
</dbReference>
<protein>
    <submittedName>
        <fullName evidence="1">Uncharacterized protein</fullName>
    </submittedName>
</protein>
<name>A0A9Q1K3K7_9CARY</name>
<comment type="caution">
    <text evidence="1">The sequence shown here is derived from an EMBL/GenBank/DDBJ whole genome shotgun (WGS) entry which is preliminary data.</text>
</comment>
<keyword evidence="2" id="KW-1185">Reference proteome</keyword>
<reference evidence="1" key="1">
    <citation type="submission" date="2022-04" db="EMBL/GenBank/DDBJ databases">
        <title>Carnegiea gigantea Genome sequencing and assembly v2.</title>
        <authorList>
            <person name="Copetti D."/>
            <person name="Sanderson M.J."/>
            <person name="Burquez A."/>
            <person name="Wojciechowski M.F."/>
        </authorList>
    </citation>
    <scope>NUCLEOTIDE SEQUENCE</scope>
    <source>
        <strain evidence="1">SGP5-SGP5p</strain>
        <tissue evidence="1">Aerial part</tissue>
    </source>
</reference>
<evidence type="ECO:0000313" key="1">
    <source>
        <dbReference type="EMBL" id="KAJ8436118.1"/>
    </source>
</evidence>
<dbReference type="EMBL" id="JAKOGI010000364">
    <property type="protein sequence ID" value="KAJ8436118.1"/>
    <property type="molecule type" value="Genomic_DNA"/>
</dbReference>
<gene>
    <name evidence="1" type="ORF">Cgig2_001145</name>
</gene>
<accession>A0A9Q1K3K7</accession>
<evidence type="ECO:0000313" key="2">
    <source>
        <dbReference type="Proteomes" id="UP001153076"/>
    </source>
</evidence>
<organism evidence="1 2">
    <name type="scientific">Carnegiea gigantea</name>
    <dbReference type="NCBI Taxonomy" id="171969"/>
    <lineage>
        <taxon>Eukaryota</taxon>
        <taxon>Viridiplantae</taxon>
        <taxon>Streptophyta</taxon>
        <taxon>Embryophyta</taxon>
        <taxon>Tracheophyta</taxon>
        <taxon>Spermatophyta</taxon>
        <taxon>Magnoliopsida</taxon>
        <taxon>eudicotyledons</taxon>
        <taxon>Gunneridae</taxon>
        <taxon>Pentapetalae</taxon>
        <taxon>Caryophyllales</taxon>
        <taxon>Cactineae</taxon>
        <taxon>Cactaceae</taxon>
        <taxon>Cactoideae</taxon>
        <taxon>Echinocereeae</taxon>
        <taxon>Carnegiea</taxon>
    </lineage>
</organism>
<dbReference type="OrthoDB" id="1915362at2759"/>
<sequence>MNDPKVFQNAVFTPPAPEVSSAWDACKPASWLSLRTWFGSKKGFPIHASTSGECIKDVLSVPVNGTLTGSHTCTPPYILRKNGAHGSQHVYLASHARKLLVQRQEDHEEHDQVPYYSFGGLVLGALPTGLYGSSSPVTRVMLRPSVPPPPLSVKSILDTSP</sequence>
<dbReference type="AlphaFoldDB" id="A0A9Q1K3K7"/>